<name>A0A010YPI0_9ACTN</name>
<organism evidence="4 5">
    <name type="scientific">Cryptosporangium arvum DSM 44712</name>
    <dbReference type="NCBI Taxonomy" id="927661"/>
    <lineage>
        <taxon>Bacteria</taxon>
        <taxon>Bacillati</taxon>
        <taxon>Actinomycetota</taxon>
        <taxon>Actinomycetes</taxon>
        <taxon>Cryptosporangiales</taxon>
        <taxon>Cryptosporangiaceae</taxon>
        <taxon>Cryptosporangium</taxon>
    </lineage>
</organism>
<dbReference type="RefSeq" id="WP_169745040.1">
    <property type="nucleotide sequence ID" value="NZ_KK073874.1"/>
</dbReference>
<dbReference type="SUPFAM" id="SSF46894">
    <property type="entry name" value="C-terminal effector domain of the bipartite response regulators"/>
    <property type="match status" value="1"/>
</dbReference>
<gene>
    <name evidence="4" type="ORF">CryarDRAFT_3239</name>
</gene>
<evidence type="ECO:0000256" key="1">
    <source>
        <dbReference type="ARBA" id="ARBA00022741"/>
    </source>
</evidence>
<dbReference type="InterPro" id="IPR041664">
    <property type="entry name" value="AAA_16"/>
</dbReference>
<dbReference type="HOGENOM" id="CLU_006850_2_1_11"/>
<dbReference type="InterPro" id="IPR000792">
    <property type="entry name" value="Tscrpt_reg_LuxR_C"/>
</dbReference>
<comment type="caution">
    <text evidence="4">The sequence shown here is derived from an EMBL/GenBank/DDBJ whole genome shotgun (WGS) entry which is preliminary data.</text>
</comment>
<dbReference type="SUPFAM" id="SSF52540">
    <property type="entry name" value="P-loop containing nucleoside triphosphate hydrolases"/>
    <property type="match status" value="1"/>
</dbReference>
<evidence type="ECO:0000313" key="4">
    <source>
        <dbReference type="EMBL" id="EXG82100.1"/>
    </source>
</evidence>
<dbReference type="CDD" id="cd06170">
    <property type="entry name" value="LuxR_C_like"/>
    <property type="match status" value="1"/>
</dbReference>
<dbReference type="Pfam" id="PF13191">
    <property type="entry name" value="AAA_16"/>
    <property type="match status" value="1"/>
</dbReference>
<dbReference type="PANTHER" id="PTHR16305:SF28">
    <property type="entry name" value="GUANYLATE CYCLASE DOMAIN-CONTAINING PROTEIN"/>
    <property type="match status" value="1"/>
</dbReference>
<accession>A0A010YPI0</accession>
<dbReference type="Gene3D" id="1.10.10.10">
    <property type="entry name" value="Winged helix-like DNA-binding domain superfamily/Winged helix DNA-binding domain"/>
    <property type="match status" value="1"/>
</dbReference>
<keyword evidence="5" id="KW-1185">Reference proteome</keyword>
<dbReference type="InterPro" id="IPR027417">
    <property type="entry name" value="P-loop_NTPase"/>
</dbReference>
<dbReference type="GO" id="GO:0005737">
    <property type="term" value="C:cytoplasm"/>
    <property type="evidence" value="ECO:0007669"/>
    <property type="project" value="TreeGrafter"/>
</dbReference>
<dbReference type="GO" id="GO:0003677">
    <property type="term" value="F:DNA binding"/>
    <property type="evidence" value="ECO:0007669"/>
    <property type="project" value="InterPro"/>
</dbReference>
<dbReference type="EMBL" id="JFBT01000001">
    <property type="protein sequence ID" value="EXG82100.1"/>
    <property type="molecule type" value="Genomic_DNA"/>
</dbReference>
<reference evidence="4 5" key="1">
    <citation type="submission" date="2013-07" db="EMBL/GenBank/DDBJ databases">
        <authorList>
            <consortium name="DOE Joint Genome Institute"/>
            <person name="Eisen J."/>
            <person name="Huntemann M."/>
            <person name="Han J."/>
            <person name="Chen A."/>
            <person name="Kyrpides N."/>
            <person name="Mavromatis K."/>
            <person name="Markowitz V."/>
            <person name="Palaniappan K."/>
            <person name="Ivanova N."/>
            <person name="Schaumberg A."/>
            <person name="Pati A."/>
            <person name="Liolios K."/>
            <person name="Nordberg H.P."/>
            <person name="Cantor M.N."/>
            <person name="Hua S.X."/>
            <person name="Woyke T."/>
        </authorList>
    </citation>
    <scope>NUCLEOTIDE SEQUENCE [LARGE SCALE GENOMIC DNA]</scope>
    <source>
        <strain evidence="4 5">DSM 44712</strain>
    </source>
</reference>
<dbReference type="GO" id="GO:0005524">
    <property type="term" value="F:ATP binding"/>
    <property type="evidence" value="ECO:0007669"/>
    <property type="project" value="UniProtKB-KW"/>
</dbReference>
<sequence>MSDPALRGRESQLSVLRGRLDALVSGQGGVAVIHGAAGMGKTRLIRDLVALGDQRGVVVRYGRCDVLARSVPLGTLLAALLDGSDLDPEPLRSVSHQPFWLIRAMQDALKRATADGPVLIALDDLQWADPDTLSALIALTESSSGYRVLWLITVRAGSTTPLVAAALERLAANGAIRVEIGPLDLPAVTDITRDLLTAEPGRGLPAAVAGAEAQPLFLVELLRGLREDGSIAVAGGVAELTTVSLPRRVRVLVDGQLRQLTESARHTVQLGAALGRRFTGAELAELAERTPAAMLTTIEEAISAGLFVAAGDDLGFRHELVREAVEASVPATVFSALRRDAIGAPPAEAPAMAARRGRRASRPGRAERDLLLVPRALRAMERLEWRHSLELIGDAVAVVHAQGPGAPHLWRADVWQAHLYLACARPSDALALADSGLAAAQHQGLSGLAPAWSSVRARALLDVGRLADARIAAEDLLAVSADAGHLHDVALYVIGCIGLHTGGPADIERTRAAAERLRTAAQPSTRRLGASLTARLDGVLDPLGELVDAPLLAVTTPWSYSDAVWQVRLLLAAGEADAAQTVAARLTGIAVDRPDFPYLRASAAHARALVHDDAALAAEAAAGHSDDPRLLVRAAAIEDAGRLLPSTARDQAIARLAEALSLYSTAGADLDVARVRALLRQRGVRRTVGSSVTSWPELTDAESTVAQFAAAGSTNQAIAARMHISPHTVNSHLRHIYDKLGVRSRVELTRLVTERAHRAP</sequence>
<feature type="domain" description="HTH luxR-type" evidence="3">
    <location>
        <begin position="691"/>
        <end position="756"/>
    </location>
</feature>
<dbReference type="PRINTS" id="PR00038">
    <property type="entry name" value="HTHLUXR"/>
</dbReference>
<evidence type="ECO:0000313" key="5">
    <source>
        <dbReference type="Proteomes" id="UP000021053"/>
    </source>
</evidence>
<dbReference type="SMART" id="SM00421">
    <property type="entry name" value="HTH_LUXR"/>
    <property type="match status" value="1"/>
</dbReference>
<dbReference type="Proteomes" id="UP000021053">
    <property type="component" value="Unassembled WGS sequence"/>
</dbReference>
<dbReference type="InterPro" id="IPR016032">
    <property type="entry name" value="Sig_transdc_resp-reg_C-effctor"/>
</dbReference>
<dbReference type="InterPro" id="IPR036388">
    <property type="entry name" value="WH-like_DNA-bd_sf"/>
</dbReference>
<proteinExistence type="predicted"/>
<protein>
    <submittedName>
        <fullName evidence="4">Transcriptional regulator, luxR family</fullName>
    </submittedName>
</protein>
<evidence type="ECO:0000256" key="2">
    <source>
        <dbReference type="ARBA" id="ARBA00022840"/>
    </source>
</evidence>
<dbReference type="PANTHER" id="PTHR16305">
    <property type="entry name" value="TESTICULAR SOLUBLE ADENYLYL CYCLASE"/>
    <property type="match status" value="1"/>
</dbReference>
<dbReference type="Pfam" id="PF00196">
    <property type="entry name" value="GerE"/>
    <property type="match status" value="1"/>
</dbReference>
<dbReference type="GO" id="GO:0004016">
    <property type="term" value="F:adenylate cyclase activity"/>
    <property type="evidence" value="ECO:0007669"/>
    <property type="project" value="TreeGrafter"/>
</dbReference>
<dbReference type="PROSITE" id="PS50043">
    <property type="entry name" value="HTH_LUXR_2"/>
    <property type="match status" value="1"/>
</dbReference>
<evidence type="ECO:0000259" key="3">
    <source>
        <dbReference type="PROSITE" id="PS50043"/>
    </source>
</evidence>
<keyword evidence="2" id="KW-0067">ATP-binding</keyword>
<dbReference type="GO" id="GO:0006355">
    <property type="term" value="P:regulation of DNA-templated transcription"/>
    <property type="evidence" value="ECO:0007669"/>
    <property type="project" value="InterPro"/>
</dbReference>
<dbReference type="PROSITE" id="PS00622">
    <property type="entry name" value="HTH_LUXR_1"/>
    <property type="match status" value="1"/>
</dbReference>
<dbReference type="Gene3D" id="3.40.50.300">
    <property type="entry name" value="P-loop containing nucleotide triphosphate hydrolases"/>
    <property type="match status" value="1"/>
</dbReference>
<keyword evidence="1" id="KW-0547">Nucleotide-binding</keyword>
<dbReference type="AlphaFoldDB" id="A0A010YPI0"/>